<reference evidence="2" key="1">
    <citation type="submission" date="2016-04" db="EMBL/GenBank/DDBJ databases">
        <authorList>
            <person name="Nguyen H.D."/>
            <person name="Samba Siva P."/>
            <person name="Cullis J."/>
            <person name="Levesque C.A."/>
            <person name="Hambleton S."/>
        </authorList>
    </citation>
    <scope>NUCLEOTIDE SEQUENCE</scope>
    <source>
        <strain evidence="2">DAOMC 236416</strain>
    </source>
</reference>
<dbReference type="InterPro" id="IPR011990">
    <property type="entry name" value="TPR-like_helical_dom_sf"/>
</dbReference>
<sequence>MSSLGNLEQLEYMLYGSDDGGDDWTDDGNDDDESLEEDSESDDCEIEEDEDGDDQEEDDYDAADSMIDDNGFDNDSESVTSDPDVPVKIPFPGLPEPAIAMLRISEPVKQLLRDLAAMFDTSSEPLRDGVDYAQVILQMGTKGKFLKQGKETYIKRALVFYKHIAKMEKESGRGDVPGTAASMILREVLHQIRVFHAFIQTNACHTLVKRSVQREMIRSEYFSLLNSLRSITSCTEKHLGLGNVGKLHHAALMPRWLERPGIITLGPIELNLNEHLRVSCLQASETEDDGVTGFPELQTHMHLEFFLRNLRLPKAVQSSLKRKYDQQDASPDQVDSTPSVELTASETTGFNVLEELTASRLAFRNADQLRSWKRRAANNFLRLHRLWESNTNRIRHSSASMVLVLVNLTATLYQTHLIESADYVCELLVATVREAYEDTPSEANRIRLCSALGAYAMIAMEADRDQEGYRAAENAIAHMKTLCRDDSSEHLLLMAALKLSYSNVLRKAADVGKGPDPETRLCLLRKGVRAAGQAIDLARSTLGKNSADPDASNMLAYALLAKAGLCKSLGGACKDLQLKHAKRRAEVEKTRAKMGGSDGRIPIAYSYIDSPYVLEKVADQTFGSLDDAGVALDECIGIYQELAKETPHSYDFPLAEAVNMAAEVYHSSITPKPELCVARFREAISMFEQLSDNFSGLFDGLIEEASFDLALRLRWENRFEEADHAFEEMVSKRPDDDNEAAVPIWRGGNVLGGVFYARAMMCIRTECYDQALVHAERSSRILRAHVHKLGQLAEPLAVRGFSKWIIDKNGEGAEAALGDLKQSLKEVTLHGVDYSNPQQLRTIQSSAYGFSLALGWMGGVQCALGQQEGARVNGEKAVSVMRSLLKSEKAIADAERLFEPVEYVLPHLLVLLAGTHLQAGRYDEAKEAVEESLQVREKGVESSEGEKSQRMRADGPTRKTALLLKAMMLEKDGLELEAKASRDEAEKIPFKGFLKVLGCSSASETTT</sequence>
<feature type="compositionally biased region" description="Acidic residues" evidence="1">
    <location>
        <begin position="19"/>
        <end position="76"/>
    </location>
</feature>
<organism evidence="2 3">
    <name type="scientific">Tilletia indica</name>
    <dbReference type="NCBI Taxonomy" id="43049"/>
    <lineage>
        <taxon>Eukaryota</taxon>
        <taxon>Fungi</taxon>
        <taxon>Dikarya</taxon>
        <taxon>Basidiomycota</taxon>
        <taxon>Ustilaginomycotina</taxon>
        <taxon>Exobasidiomycetes</taxon>
        <taxon>Tilletiales</taxon>
        <taxon>Tilletiaceae</taxon>
        <taxon>Tilletia</taxon>
    </lineage>
</organism>
<comment type="caution">
    <text evidence="2">The sequence shown here is derived from an EMBL/GenBank/DDBJ whole genome shotgun (WGS) entry which is preliminary data.</text>
</comment>
<feature type="region of interest" description="Disordered" evidence="1">
    <location>
        <begin position="1"/>
        <end position="87"/>
    </location>
</feature>
<accession>A0A177TIR3</accession>
<evidence type="ECO:0000313" key="3">
    <source>
        <dbReference type="Proteomes" id="UP000077521"/>
    </source>
</evidence>
<dbReference type="AlphaFoldDB" id="A0A177TIR3"/>
<feature type="region of interest" description="Disordered" evidence="1">
    <location>
        <begin position="936"/>
        <end position="955"/>
    </location>
</feature>
<feature type="compositionally biased region" description="Polar residues" evidence="1">
    <location>
        <begin position="327"/>
        <end position="341"/>
    </location>
</feature>
<keyword evidence="3" id="KW-1185">Reference proteome</keyword>
<proteinExistence type="predicted"/>
<dbReference type="Gene3D" id="1.25.40.10">
    <property type="entry name" value="Tetratricopeptide repeat domain"/>
    <property type="match status" value="1"/>
</dbReference>
<reference evidence="2" key="2">
    <citation type="journal article" date="2019" name="IMA Fungus">
        <title>Genome sequencing and comparison of five Tilletia species to identify candidate genes for the detection of regulated species infecting wheat.</title>
        <authorList>
            <person name="Nguyen H.D.T."/>
            <person name="Sultana T."/>
            <person name="Kesanakurti P."/>
            <person name="Hambleton S."/>
        </authorList>
    </citation>
    <scope>NUCLEOTIDE SEQUENCE</scope>
    <source>
        <strain evidence="2">DAOMC 236416</strain>
    </source>
</reference>
<dbReference type="EMBL" id="LWDF02000112">
    <property type="protein sequence ID" value="KAE8257405.1"/>
    <property type="molecule type" value="Genomic_DNA"/>
</dbReference>
<evidence type="ECO:0000256" key="1">
    <source>
        <dbReference type="SAM" id="MobiDB-lite"/>
    </source>
</evidence>
<dbReference type="SUPFAM" id="SSF48452">
    <property type="entry name" value="TPR-like"/>
    <property type="match status" value="1"/>
</dbReference>
<evidence type="ECO:0000313" key="2">
    <source>
        <dbReference type="EMBL" id="KAE8257405.1"/>
    </source>
</evidence>
<dbReference type="Proteomes" id="UP000077521">
    <property type="component" value="Unassembled WGS sequence"/>
</dbReference>
<protein>
    <submittedName>
        <fullName evidence="2">Uncharacterized protein</fullName>
    </submittedName>
</protein>
<name>A0A177TIR3_9BASI</name>
<gene>
    <name evidence="2" type="ORF">A4X13_0g2373</name>
</gene>
<feature type="region of interest" description="Disordered" evidence="1">
    <location>
        <begin position="322"/>
        <end position="341"/>
    </location>
</feature>